<dbReference type="PANTHER" id="PTHR13271">
    <property type="entry name" value="UNCHARACTERIZED PUTATIVE METHYLTRANSFERASE"/>
    <property type="match status" value="1"/>
</dbReference>
<evidence type="ECO:0000256" key="3">
    <source>
        <dbReference type="ARBA" id="ARBA00022691"/>
    </source>
</evidence>
<dbReference type="AlphaFoldDB" id="A0A834HFN4"/>
<dbReference type="PANTHER" id="PTHR13271:SF103">
    <property type="entry name" value="N-METHYLTRANSFERASE DOMAIN AND SET DOMAIN CONTAINING PROTEIN-RELATED"/>
    <property type="match status" value="1"/>
</dbReference>
<dbReference type="PROSITE" id="PS50280">
    <property type="entry name" value="SET"/>
    <property type="match status" value="1"/>
</dbReference>
<dbReference type="InterPro" id="IPR050600">
    <property type="entry name" value="SETD3_SETD6_MTase"/>
</dbReference>
<keyword evidence="3" id="KW-0949">S-adenosyl-L-methionine</keyword>
<feature type="compositionally biased region" description="Basic and acidic residues" evidence="4">
    <location>
        <begin position="552"/>
        <end position="565"/>
    </location>
</feature>
<keyword evidence="1" id="KW-0489">Methyltransferase</keyword>
<reference evidence="6" key="1">
    <citation type="submission" date="2019-11" db="EMBL/GenBank/DDBJ databases">
        <authorList>
            <person name="Liu Y."/>
            <person name="Hou J."/>
            <person name="Li T.-Q."/>
            <person name="Guan C.-H."/>
            <person name="Wu X."/>
            <person name="Wu H.-Z."/>
            <person name="Ling F."/>
            <person name="Zhang R."/>
            <person name="Shi X.-G."/>
            <person name="Ren J.-P."/>
            <person name="Chen E.-F."/>
            <person name="Sun J.-M."/>
        </authorList>
    </citation>
    <scope>NUCLEOTIDE SEQUENCE</scope>
    <source>
        <strain evidence="6">Adult_tree_wgs_1</strain>
        <tissue evidence="6">Leaves</tissue>
    </source>
</reference>
<dbReference type="InterPro" id="IPR046341">
    <property type="entry name" value="SET_dom_sf"/>
</dbReference>
<dbReference type="CDD" id="cd10527">
    <property type="entry name" value="SET_LSMT"/>
    <property type="match status" value="1"/>
</dbReference>
<comment type="caution">
    <text evidence="6">The sequence shown here is derived from an EMBL/GenBank/DDBJ whole genome shotgun (WGS) entry which is preliminary data.</text>
</comment>
<dbReference type="EMBL" id="WJXA01000001">
    <property type="protein sequence ID" value="KAF7152297.1"/>
    <property type="molecule type" value="Genomic_DNA"/>
</dbReference>
<dbReference type="Proteomes" id="UP000626092">
    <property type="component" value="Unassembled WGS sequence"/>
</dbReference>
<dbReference type="GO" id="GO:0016279">
    <property type="term" value="F:protein-lysine N-methyltransferase activity"/>
    <property type="evidence" value="ECO:0007669"/>
    <property type="project" value="TreeGrafter"/>
</dbReference>
<dbReference type="Gene3D" id="3.90.1420.10">
    <property type="entry name" value="Rubisco LSMT, substrate-binding domain"/>
    <property type="match status" value="1"/>
</dbReference>
<dbReference type="Gene3D" id="3.90.1410.10">
    <property type="entry name" value="set domain protein methyltransferase, domain 1"/>
    <property type="match status" value="1"/>
</dbReference>
<sequence>MEDDKMYLSIKETENDQHLLVLKLSEDDPLFQKKKKLLEDKGFNLEGQVVFENYSCPDWTNKTMDILLQRARIMCLDEEPYFLTSSDTTDFGWASIMANTVDFSIIELEALHTILSFLDKALCSGYHTINGILHTLRELSIKLIQELGDKIRLETIIVTNYSCDKERYLLQWGNSKGVRSKLEVAYVEGAGRGAIATEDLKVGDIALEIPVSAIISEELVHESDMFPILEKIDGISLETMMLLWSMKEKHNPDSKFKLYFDALPEVFNTGLSFGVNAIMALDGTLLLEETVQAKEHLRTQYDELFPALCNDHPGIFPTELYTWDQFLWACELWYSNGMKVMFTNGKLQTCLVPIAGFLNHSLCPHILHYGKVDSASNSLRFPLSRPCNAGEQCYLSYGKFSSSHLVTFYGFLPQGENPYDVMPLDIDATITDCSKDCCPLSSWTNHMVRGTWLSNNHGIFHYGLPPPLLYHFRRAQSPMLQANTHENFETELEILEALRSTFEDMLETLGETDLDDRQHKAWSILVLCDEEQEKRALESPKLGGGDDVVQESCEKGQKDDNGKPN</sequence>
<evidence type="ECO:0000256" key="2">
    <source>
        <dbReference type="ARBA" id="ARBA00022679"/>
    </source>
</evidence>
<dbReference type="GO" id="GO:0032259">
    <property type="term" value="P:methylation"/>
    <property type="evidence" value="ECO:0007669"/>
    <property type="project" value="UniProtKB-KW"/>
</dbReference>
<dbReference type="InterPro" id="IPR036464">
    <property type="entry name" value="Rubisco_LSMT_subst-bd_sf"/>
</dbReference>
<dbReference type="OrthoDB" id="341421at2759"/>
<gene>
    <name evidence="6" type="ORF">RHSIM_Rhsim01G0005100</name>
</gene>
<evidence type="ECO:0000313" key="6">
    <source>
        <dbReference type="EMBL" id="KAF7152297.1"/>
    </source>
</evidence>
<evidence type="ECO:0000256" key="1">
    <source>
        <dbReference type="ARBA" id="ARBA00022603"/>
    </source>
</evidence>
<feature type="domain" description="SET" evidence="5">
    <location>
        <begin position="180"/>
        <end position="398"/>
    </location>
</feature>
<proteinExistence type="predicted"/>
<keyword evidence="2" id="KW-0808">Transferase</keyword>
<name>A0A834HFN4_RHOSS</name>
<keyword evidence="7" id="KW-1185">Reference proteome</keyword>
<evidence type="ECO:0000259" key="5">
    <source>
        <dbReference type="PROSITE" id="PS50280"/>
    </source>
</evidence>
<accession>A0A834HFN4</accession>
<evidence type="ECO:0000256" key="4">
    <source>
        <dbReference type="SAM" id="MobiDB-lite"/>
    </source>
</evidence>
<dbReference type="SUPFAM" id="SSF82199">
    <property type="entry name" value="SET domain"/>
    <property type="match status" value="1"/>
</dbReference>
<dbReference type="InterPro" id="IPR001214">
    <property type="entry name" value="SET_dom"/>
</dbReference>
<protein>
    <recommendedName>
        <fullName evidence="5">SET domain-containing protein</fullName>
    </recommendedName>
</protein>
<feature type="region of interest" description="Disordered" evidence="4">
    <location>
        <begin position="536"/>
        <end position="565"/>
    </location>
</feature>
<evidence type="ECO:0000313" key="7">
    <source>
        <dbReference type="Proteomes" id="UP000626092"/>
    </source>
</evidence>
<organism evidence="6 7">
    <name type="scientific">Rhododendron simsii</name>
    <name type="common">Sims's rhododendron</name>
    <dbReference type="NCBI Taxonomy" id="118357"/>
    <lineage>
        <taxon>Eukaryota</taxon>
        <taxon>Viridiplantae</taxon>
        <taxon>Streptophyta</taxon>
        <taxon>Embryophyta</taxon>
        <taxon>Tracheophyta</taxon>
        <taxon>Spermatophyta</taxon>
        <taxon>Magnoliopsida</taxon>
        <taxon>eudicotyledons</taxon>
        <taxon>Gunneridae</taxon>
        <taxon>Pentapetalae</taxon>
        <taxon>asterids</taxon>
        <taxon>Ericales</taxon>
        <taxon>Ericaceae</taxon>
        <taxon>Ericoideae</taxon>
        <taxon>Rhodoreae</taxon>
        <taxon>Rhododendron</taxon>
    </lineage>
</organism>
<dbReference type="FunFam" id="3.90.1410.10:FF:000011">
    <property type="entry name" value="Transcription factor, E2F and DP-related"/>
    <property type="match status" value="1"/>
</dbReference>